<evidence type="ECO:0000256" key="17">
    <source>
        <dbReference type="PROSITE-ProRule" id="PRU00779"/>
    </source>
</evidence>
<dbReference type="InterPro" id="IPR017977">
    <property type="entry name" value="ZP_dom_CS"/>
</dbReference>
<dbReference type="SMART" id="SM00018">
    <property type="entry name" value="PD"/>
    <property type="match status" value="1"/>
</dbReference>
<dbReference type="SMART" id="SM00241">
    <property type="entry name" value="ZP"/>
    <property type="match status" value="1"/>
</dbReference>
<feature type="chain" id="PRO_5044224831" description="Zona pellucida sperm-binding protein 4" evidence="18">
    <location>
        <begin position="25"/>
        <end position="442"/>
    </location>
</feature>
<dbReference type="InterPro" id="IPR044913">
    <property type="entry name" value="P_trefoil_dom_sf"/>
</dbReference>
<dbReference type="PROSITE" id="PS51034">
    <property type="entry name" value="ZP_2"/>
    <property type="match status" value="1"/>
</dbReference>
<evidence type="ECO:0000256" key="13">
    <source>
        <dbReference type="ARBA" id="ARBA00037545"/>
    </source>
</evidence>
<evidence type="ECO:0000256" key="14">
    <source>
        <dbReference type="ARBA" id="ARBA00040238"/>
    </source>
</evidence>
<dbReference type="Pfam" id="PF00088">
    <property type="entry name" value="Trefoil"/>
    <property type="match status" value="1"/>
</dbReference>
<organism evidence="21 22">
    <name type="scientific">Electrophorus electricus</name>
    <name type="common">Electric eel</name>
    <name type="synonym">Gymnotus electricus</name>
    <dbReference type="NCBI Taxonomy" id="8005"/>
    <lineage>
        <taxon>Eukaryota</taxon>
        <taxon>Metazoa</taxon>
        <taxon>Chordata</taxon>
        <taxon>Craniata</taxon>
        <taxon>Vertebrata</taxon>
        <taxon>Euteleostomi</taxon>
        <taxon>Actinopterygii</taxon>
        <taxon>Neopterygii</taxon>
        <taxon>Teleostei</taxon>
        <taxon>Ostariophysi</taxon>
        <taxon>Gymnotiformes</taxon>
        <taxon>Gymnotoidei</taxon>
        <taxon>Gymnotidae</taxon>
        <taxon>Electrophorus</taxon>
    </lineage>
</organism>
<dbReference type="InterPro" id="IPR055356">
    <property type="entry name" value="ZP-N"/>
</dbReference>
<reference evidence="21 22" key="1">
    <citation type="submission" date="2020-05" db="EMBL/GenBank/DDBJ databases">
        <title>Electrophorus electricus (electric eel) genome, fEleEle1, primary haplotype.</title>
        <authorList>
            <person name="Myers G."/>
            <person name="Meyer A."/>
            <person name="Fedrigo O."/>
            <person name="Formenti G."/>
            <person name="Rhie A."/>
            <person name="Tracey A."/>
            <person name="Sims Y."/>
            <person name="Jarvis E.D."/>
        </authorList>
    </citation>
    <scope>NUCLEOTIDE SEQUENCE [LARGE SCALE GENOMIC DNA]</scope>
</reference>
<keyword evidence="7" id="KW-1133">Transmembrane helix</keyword>
<dbReference type="InterPro" id="IPR051148">
    <property type="entry name" value="Zona_Pellucida_Domain_gp"/>
</dbReference>
<dbReference type="PROSITE" id="PS00682">
    <property type="entry name" value="ZP_1"/>
    <property type="match status" value="1"/>
</dbReference>
<evidence type="ECO:0000256" key="11">
    <source>
        <dbReference type="ARBA" id="ARBA00023279"/>
    </source>
</evidence>
<keyword evidence="4" id="KW-0272">Extracellular matrix</keyword>
<evidence type="ECO:0000256" key="1">
    <source>
        <dbReference type="ARBA" id="ARBA00004251"/>
    </source>
</evidence>
<evidence type="ECO:0000313" key="21">
    <source>
        <dbReference type="Ensembl" id="ENSEEEP00000060445.1"/>
    </source>
</evidence>
<reference evidence="21" key="3">
    <citation type="submission" date="2025-09" db="UniProtKB">
        <authorList>
            <consortium name="Ensembl"/>
        </authorList>
    </citation>
    <scope>IDENTIFICATION</scope>
</reference>
<comment type="function">
    <text evidence="13">Component of the zona pellucida, an extracellular matrix surrounding oocytes which mediates sperm binding, induction of the acrosome reaction and prevents post-fertilization polyspermy. The zona pellucida is composed of 3 to 4 glycoproteins, ZP1, ZP2, ZP3, and ZP4. ZP4 may act as a sperm receptor.</text>
</comment>
<dbReference type="GO" id="GO:0035804">
    <property type="term" value="F:structural constituent of egg coat"/>
    <property type="evidence" value="ECO:0007669"/>
    <property type="project" value="TreeGrafter"/>
</dbReference>
<evidence type="ECO:0000256" key="3">
    <source>
        <dbReference type="ARBA" id="ARBA00022525"/>
    </source>
</evidence>
<dbReference type="GO" id="GO:0005886">
    <property type="term" value="C:plasma membrane"/>
    <property type="evidence" value="ECO:0007669"/>
    <property type="project" value="UniProtKB-SubCell"/>
</dbReference>
<dbReference type="GO" id="GO:0060468">
    <property type="term" value="P:prevention of polyspermy"/>
    <property type="evidence" value="ECO:0007669"/>
    <property type="project" value="TreeGrafter"/>
</dbReference>
<feature type="domain" description="ZP" evidence="19">
    <location>
        <begin position="107"/>
        <end position="387"/>
    </location>
</feature>
<keyword evidence="11" id="KW-0278">Fertilization</keyword>
<evidence type="ECO:0000259" key="20">
    <source>
        <dbReference type="PROSITE" id="PS51448"/>
    </source>
</evidence>
<evidence type="ECO:0000256" key="10">
    <source>
        <dbReference type="ARBA" id="ARBA00023180"/>
    </source>
</evidence>
<feature type="domain" description="P-type" evidence="20">
    <location>
        <begin position="64"/>
        <end position="102"/>
    </location>
</feature>
<evidence type="ECO:0000256" key="8">
    <source>
        <dbReference type="ARBA" id="ARBA00023136"/>
    </source>
</evidence>
<evidence type="ECO:0000259" key="19">
    <source>
        <dbReference type="PROSITE" id="PS51034"/>
    </source>
</evidence>
<dbReference type="GO" id="GO:0032190">
    <property type="term" value="F:acrosin binding"/>
    <property type="evidence" value="ECO:0007669"/>
    <property type="project" value="TreeGrafter"/>
</dbReference>
<evidence type="ECO:0000256" key="6">
    <source>
        <dbReference type="ARBA" id="ARBA00022692"/>
    </source>
</evidence>
<keyword evidence="9 17" id="KW-1015">Disulfide bond</keyword>
<evidence type="ECO:0000256" key="15">
    <source>
        <dbReference type="ARBA" id="ARBA00042273"/>
    </source>
</evidence>
<feature type="signal peptide" evidence="18">
    <location>
        <begin position="1"/>
        <end position="24"/>
    </location>
</feature>
<dbReference type="InterPro" id="IPR055355">
    <property type="entry name" value="ZP-C"/>
</dbReference>
<keyword evidence="6" id="KW-0812">Transmembrane</keyword>
<sequence>MARVWVTIALVGLCVFLTCWCSEAASTGSLQGSKQLLLNSQLLQLHVPQVYGQQQQLTTNGPSQKCNVDGSVKIACGEPGLNATHCEAINCCFDGQYCYYGRTVTVQCTRDGQFVLVVAKDATLPRLSLDSVSLLGENGPCGPVDSNAAFAIYQFPVTACGTHVMELGAHLVYENKMTSSYEVGMGPLGAITRDSYYELYFQCGYYAMSIGALTIRHYANDPPLPVVAPGPLRVELRIGNGQCATKGCVEAYTSYYKDTDYPVVKVLREPVYVEVRILERSDPNIVLTLGHCWATSSPNPFSVPQWDLLVNGCPYKDDRYLTTLVPVERSPAVPFPTHYKRFVLKMFAFVDTTSMAPLHNQVYIHCSTAVCHPSCRSLVSSLTWTEWTTGTKLHSRGMSYALLLIDITVSASLPRTLNTCYAQFEAKHIYLLRDLPSVTSSM</sequence>
<comment type="subcellular location">
    <subcellularLocation>
        <location evidence="1">Cell membrane</location>
        <topology evidence="1">Single-pass type I membrane protein</topology>
    </subcellularLocation>
    <subcellularLocation>
        <location evidence="12">Zona pellucida</location>
    </subcellularLocation>
</comment>
<reference evidence="21" key="2">
    <citation type="submission" date="2025-08" db="UniProtKB">
        <authorList>
            <consortium name="Ensembl"/>
        </authorList>
    </citation>
    <scope>IDENTIFICATION</scope>
</reference>
<evidence type="ECO:0000256" key="5">
    <source>
        <dbReference type="ARBA" id="ARBA00022685"/>
    </source>
</evidence>
<dbReference type="SUPFAM" id="SSF57492">
    <property type="entry name" value="Trefoil"/>
    <property type="match status" value="1"/>
</dbReference>
<evidence type="ECO:0000256" key="12">
    <source>
        <dbReference type="ARBA" id="ARBA00024183"/>
    </source>
</evidence>
<keyword evidence="8" id="KW-0472">Membrane</keyword>
<keyword evidence="2" id="KW-1003">Cell membrane</keyword>
<dbReference type="Gene3D" id="4.10.110.10">
    <property type="entry name" value="Spasmolytic Protein, domain 1"/>
    <property type="match status" value="1"/>
</dbReference>
<evidence type="ECO:0000256" key="7">
    <source>
        <dbReference type="ARBA" id="ARBA00022989"/>
    </source>
</evidence>
<feature type="disulfide bond" evidence="17">
    <location>
        <begin position="76"/>
        <end position="91"/>
    </location>
</feature>
<keyword evidence="5" id="KW-0165">Cleavage on pair of basic residues</keyword>
<evidence type="ECO:0000256" key="16">
    <source>
        <dbReference type="ARBA" id="ARBA00042573"/>
    </source>
</evidence>
<dbReference type="Pfam" id="PF23344">
    <property type="entry name" value="ZP-N"/>
    <property type="match status" value="1"/>
</dbReference>
<dbReference type="Ensembl" id="ENSEEET00000059291.1">
    <property type="protein sequence ID" value="ENSEEEP00000060445.1"/>
    <property type="gene ID" value="ENSEEEG00000024712.1"/>
</dbReference>
<dbReference type="CDD" id="cd00111">
    <property type="entry name" value="Trefoil"/>
    <property type="match status" value="1"/>
</dbReference>
<evidence type="ECO:0000313" key="22">
    <source>
        <dbReference type="Proteomes" id="UP000314983"/>
    </source>
</evidence>
<dbReference type="InterPro" id="IPR001507">
    <property type="entry name" value="ZP_dom"/>
</dbReference>
<protein>
    <recommendedName>
        <fullName evidence="14">Zona pellucida sperm-binding protein 4</fullName>
    </recommendedName>
    <alternativeName>
        <fullName evidence="16">Zona pellucida glycoprotein 4</fullName>
    </alternativeName>
    <alternativeName>
        <fullName evidence="15">Zona pellucida protein B</fullName>
    </alternativeName>
</protein>
<gene>
    <name evidence="21" type="primary">LOC118241048</name>
</gene>
<dbReference type="PROSITE" id="PS51448">
    <property type="entry name" value="P_TREFOIL_2"/>
    <property type="match status" value="1"/>
</dbReference>
<proteinExistence type="predicted"/>
<dbReference type="Gene3D" id="2.60.40.3210">
    <property type="entry name" value="Zona pellucida, ZP-N domain"/>
    <property type="match status" value="1"/>
</dbReference>
<name>A0AAY5EU00_ELEEL</name>
<evidence type="ECO:0000256" key="4">
    <source>
        <dbReference type="ARBA" id="ARBA00022530"/>
    </source>
</evidence>
<keyword evidence="10" id="KW-0325">Glycoprotein</keyword>
<evidence type="ECO:0000256" key="2">
    <source>
        <dbReference type="ARBA" id="ARBA00022475"/>
    </source>
</evidence>
<dbReference type="AlphaFoldDB" id="A0AAY5EU00"/>
<dbReference type="GO" id="GO:0007339">
    <property type="term" value="P:binding of sperm to zona pellucida"/>
    <property type="evidence" value="ECO:0007669"/>
    <property type="project" value="TreeGrafter"/>
</dbReference>
<keyword evidence="18" id="KW-0732">Signal</keyword>
<accession>A0AAY5EU00</accession>
<feature type="disulfide bond" evidence="17">
    <location>
        <begin position="66"/>
        <end position="92"/>
    </location>
</feature>
<keyword evidence="3" id="KW-0964">Secreted</keyword>
<evidence type="ECO:0000256" key="9">
    <source>
        <dbReference type="ARBA" id="ARBA00023157"/>
    </source>
</evidence>
<dbReference type="InterPro" id="IPR042235">
    <property type="entry name" value="ZP-C_dom"/>
</dbReference>
<dbReference type="GO" id="GO:0035805">
    <property type="term" value="C:egg coat"/>
    <property type="evidence" value="ECO:0007669"/>
    <property type="project" value="UniProtKB-SubCell"/>
</dbReference>
<dbReference type="Pfam" id="PF00100">
    <property type="entry name" value="Zona_pellucida"/>
    <property type="match status" value="1"/>
</dbReference>
<dbReference type="Proteomes" id="UP000314983">
    <property type="component" value="Chromosome 3"/>
</dbReference>
<dbReference type="InterPro" id="IPR000519">
    <property type="entry name" value="P_trefoil_dom"/>
</dbReference>
<dbReference type="Gene3D" id="2.60.40.4100">
    <property type="entry name" value="Zona pellucida, ZP-C domain"/>
    <property type="match status" value="1"/>
</dbReference>
<comment type="caution">
    <text evidence="17">Lacks conserved residue(s) required for the propagation of feature annotation.</text>
</comment>
<dbReference type="PANTHER" id="PTHR23343">
    <property type="entry name" value="ZONA PELLUCIDA SPERM-BINDING PROTEIN"/>
    <property type="match status" value="1"/>
</dbReference>
<evidence type="ECO:0000256" key="18">
    <source>
        <dbReference type="SAM" id="SignalP"/>
    </source>
</evidence>
<dbReference type="PANTHER" id="PTHR23343:SF31">
    <property type="entry name" value="ZONA PELLUCIDA SPERM-BINDING PROTEIN 4"/>
    <property type="match status" value="1"/>
</dbReference>
<keyword evidence="22" id="KW-1185">Reference proteome</keyword>
<dbReference type="GeneTree" id="ENSGT00940000163253"/>